<accession>A0A6I7HKG4</accession>
<proteinExistence type="predicted"/>
<dbReference type="SUPFAM" id="SSF81593">
    <property type="entry name" value="Nucleotidyltransferase substrate binding subunit/domain"/>
    <property type="match status" value="1"/>
</dbReference>
<dbReference type="EMBL" id="QPIX01000007">
    <property type="protein sequence ID" value="RCW23322.1"/>
    <property type="molecule type" value="Genomic_DNA"/>
</dbReference>
<dbReference type="Gene3D" id="1.20.120.330">
    <property type="entry name" value="Nucleotidyltransferases domain 2"/>
    <property type="match status" value="1"/>
</dbReference>
<name>A0A6I7HKG4_9HYPH</name>
<dbReference type="PROSITE" id="PS50910">
    <property type="entry name" value="HEPN"/>
    <property type="match status" value="1"/>
</dbReference>
<evidence type="ECO:0000313" key="2">
    <source>
        <dbReference type="EMBL" id="RCW23322.1"/>
    </source>
</evidence>
<sequence length="307" mass="35126">MDLTLAERLGHLPENERRELARVARILLEEFEDAQRGKLSEKRKGGRILKLILFGPHACGDRGEDRKSNDHCGFDLLVVVSTKTFADSRFWNRATERILRERTVTGHLKTPVDFIVHSIMDLNDQLAHGRPFFVDIVRDGIMLYETSGFPLVIPKPLDPEAVKAEARRQFEHWFPIATCRFELAKEAMGRGYHREAAFDLHQTVERLYHGTLHVLTRHSPKSHRLAYLRTHAERAAPMLAAVWPGDNRFAQQCFSRLDRAYVDARYSHRFEITGEELAWLVERVTLLQKTAAAICTAHLDGLEGAGT</sequence>
<dbReference type="RefSeq" id="WP_342634918.1">
    <property type="nucleotide sequence ID" value="NZ_QPIX01000007.1"/>
</dbReference>
<dbReference type="SMART" id="SM00748">
    <property type="entry name" value="HEPN"/>
    <property type="match status" value="1"/>
</dbReference>
<organism evidence="2 3">
    <name type="scientific">Ciceribacter lividus</name>
    <dbReference type="NCBI Taxonomy" id="1197950"/>
    <lineage>
        <taxon>Bacteria</taxon>
        <taxon>Pseudomonadati</taxon>
        <taxon>Pseudomonadota</taxon>
        <taxon>Alphaproteobacteria</taxon>
        <taxon>Hyphomicrobiales</taxon>
        <taxon>Rhizobiaceae</taxon>
        <taxon>Ciceribacter</taxon>
    </lineage>
</organism>
<reference evidence="2 3" key="1">
    <citation type="submission" date="2018-07" db="EMBL/GenBank/DDBJ databases">
        <title>Genomic Encyclopedia of Type Strains, Phase IV (KMG-IV): sequencing the most valuable type-strain genomes for metagenomic binning, comparative biology and taxonomic classification.</title>
        <authorList>
            <person name="Goeker M."/>
        </authorList>
    </citation>
    <scope>NUCLEOTIDE SEQUENCE [LARGE SCALE GENOMIC DNA]</scope>
    <source>
        <strain evidence="2 3">DSM 25528</strain>
    </source>
</reference>
<comment type="caution">
    <text evidence="2">The sequence shown here is derived from an EMBL/GenBank/DDBJ whole genome shotgun (WGS) entry which is preliminary data.</text>
</comment>
<keyword evidence="3" id="KW-1185">Reference proteome</keyword>
<gene>
    <name evidence="2" type="ORF">DFR48_107194</name>
</gene>
<evidence type="ECO:0000313" key="3">
    <source>
        <dbReference type="Proteomes" id="UP000252582"/>
    </source>
</evidence>
<dbReference type="Proteomes" id="UP000252582">
    <property type="component" value="Unassembled WGS sequence"/>
</dbReference>
<evidence type="ECO:0000259" key="1">
    <source>
        <dbReference type="PROSITE" id="PS50910"/>
    </source>
</evidence>
<feature type="domain" description="HEPN" evidence="1">
    <location>
        <begin position="174"/>
        <end position="294"/>
    </location>
</feature>
<dbReference type="Pfam" id="PF05168">
    <property type="entry name" value="HEPN"/>
    <property type="match status" value="1"/>
</dbReference>
<dbReference type="AlphaFoldDB" id="A0A6I7HKG4"/>
<dbReference type="InterPro" id="IPR007842">
    <property type="entry name" value="HEPN_dom"/>
</dbReference>
<protein>
    <submittedName>
        <fullName evidence="2">HEPN domain-containing protein</fullName>
    </submittedName>
</protein>